<proteinExistence type="predicted"/>
<keyword evidence="2" id="KW-1185">Reference proteome</keyword>
<dbReference type="Proteomes" id="UP000640614">
    <property type="component" value="Unassembled WGS sequence"/>
</dbReference>
<organism evidence="1 2">
    <name type="scientific">Flavobacterium hungaricum</name>
    <dbReference type="NCBI Taxonomy" id="2082725"/>
    <lineage>
        <taxon>Bacteria</taxon>
        <taxon>Pseudomonadati</taxon>
        <taxon>Bacteroidota</taxon>
        <taxon>Flavobacteriia</taxon>
        <taxon>Flavobacteriales</taxon>
        <taxon>Flavobacteriaceae</taxon>
        <taxon>Flavobacterium</taxon>
    </lineage>
</organism>
<dbReference type="EMBL" id="PRDM01000006">
    <property type="protein sequence ID" value="MBE8727943.1"/>
    <property type="molecule type" value="Genomic_DNA"/>
</dbReference>
<gene>
    <name evidence="1" type="ORF">C4F50_23755</name>
</gene>
<accession>A0ABR9TRI7</accession>
<comment type="caution">
    <text evidence="1">The sequence shown here is derived from an EMBL/GenBank/DDBJ whole genome shotgun (WGS) entry which is preliminary data.</text>
</comment>
<protein>
    <recommendedName>
        <fullName evidence="3">Transposase</fullName>
    </recommendedName>
</protein>
<name>A0ABR9TRI7_9FLAO</name>
<dbReference type="RefSeq" id="WP_194141065.1">
    <property type="nucleotide sequence ID" value="NZ_PRDM01000006.1"/>
</dbReference>
<evidence type="ECO:0008006" key="3">
    <source>
        <dbReference type="Google" id="ProtNLM"/>
    </source>
</evidence>
<reference evidence="1 2" key="1">
    <citation type="submission" date="2018-07" db="EMBL/GenBank/DDBJ databases">
        <title>Genome assembly of strain KB82.</title>
        <authorList>
            <person name="Kukolya J."/>
            <person name="Horvath B."/>
            <person name="Nagy I."/>
            <person name="Toth A."/>
        </authorList>
    </citation>
    <scope>NUCLEOTIDE SEQUENCE [LARGE SCALE GENOMIC DNA]</scope>
    <source>
        <strain evidence="1 2">Kb82</strain>
    </source>
</reference>
<sequence>MNKADKIQFIKSQLQDLNIQEELFKQGLSSITSRKSYLEMELDSLGASNSTRKGRFEMTPELKLKAVACLTK</sequence>
<evidence type="ECO:0000313" key="1">
    <source>
        <dbReference type="EMBL" id="MBE8727943.1"/>
    </source>
</evidence>
<evidence type="ECO:0000313" key="2">
    <source>
        <dbReference type="Proteomes" id="UP000640614"/>
    </source>
</evidence>